<dbReference type="SMART" id="SM00135">
    <property type="entry name" value="LY"/>
    <property type="match status" value="12"/>
</dbReference>
<evidence type="ECO:0000256" key="13">
    <source>
        <dbReference type="PROSITE-ProRule" id="PRU00076"/>
    </source>
</evidence>
<evidence type="ECO:0000256" key="18">
    <source>
        <dbReference type="SAM" id="SignalP"/>
    </source>
</evidence>
<feature type="disulfide bond" evidence="14">
    <location>
        <begin position="1026"/>
        <end position="1038"/>
    </location>
</feature>
<keyword evidence="10 13" id="KW-1015">Disulfide bond</keyword>
<protein>
    <recommendedName>
        <fullName evidence="19">EGF-like domain-containing protein</fullName>
    </recommendedName>
</protein>
<dbReference type="PROSITE" id="PS01209">
    <property type="entry name" value="LDLRA_1"/>
    <property type="match status" value="5"/>
</dbReference>
<keyword evidence="6 18" id="KW-0732">Signal</keyword>
<feature type="disulfide bond" evidence="14">
    <location>
        <begin position="1914"/>
        <end position="1929"/>
    </location>
</feature>
<feature type="disulfide bond" evidence="14">
    <location>
        <begin position="164"/>
        <end position="179"/>
    </location>
</feature>
<evidence type="ECO:0000256" key="3">
    <source>
        <dbReference type="ARBA" id="ARBA00022536"/>
    </source>
</evidence>
<comment type="subcellular location">
    <subcellularLocation>
        <location evidence="1">Cell membrane</location>
        <topology evidence="1">Single-pass type I membrane protein</topology>
    </subcellularLocation>
</comment>
<evidence type="ECO:0000256" key="12">
    <source>
        <dbReference type="ARBA" id="ARBA00023180"/>
    </source>
</evidence>
<dbReference type="InterPro" id="IPR018097">
    <property type="entry name" value="EGF_Ca-bd_CS"/>
</dbReference>
<dbReference type="CDD" id="cd00112">
    <property type="entry name" value="LDLa"/>
    <property type="match status" value="13"/>
</dbReference>
<dbReference type="InterPro" id="IPR000033">
    <property type="entry name" value="LDLR_classB_rpt"/>
</dbReference>
<feature type="compositionally biased region" description="Polar residues" evidence="16">
    <location>
        <begin position="1974"/>
        <end position="1983"/>
    </location>
</feature>
<dbReference type="FunFam" id="4.10.400.10:FF:000034">
    <property type="entry name" value="Low-density lipoprotein receptor-related protein 2"/>
    <property type="match status" value="1"/>
</dbReference>
<dbReference type="Proteomes" id="UP001066276">
    <property type="component" value="Chromosome 1_2"/>
</dbReference>
<dbReference type="PANTHER" id="PTHR22722:SF12">
    <property type="entry name" value="EGF-LIKE DOMAIN-CONTAINING PROTEIN"/>
    <property type="match status" value="1"/>
</dbReference>
<evidence type="ECO:0000313" key="20">
    <source>
        <dbReference type="EMBL" id="KAJ1204826.1"/>
    </source>
</evidence>
<evidence type="ECO:0000256" key="5">
    <source>
        <dbReference type="ARBA" id="ARBA00022692"/>
    </source>
</evidence>
<dbReference type="Gene3D" id="2.10.25.10">
    <property type="entry name" value="Laminin"/>
    <property type="match status" value="5"/>
</dbReference>
<feature type="repeat" description="LDL-receptor class B" evidence="15">
    <location>
        <begin position="1400"/>
        <end position="1443"/>
    </location>
</feature>
<feature type="disulfide bond" evidence="14">
    <location>
        <begin position="967"/>
        <end position="982"/>
    </location>
</feature>
<dbReference type="EMBL" id="JANPWB010000002">
    <property type="protein sequence ID" value="KAJ1204826.1"/>
    <property type="molecule type" value="Genomic_DNA"/>
</dbReference>
<feature type="disulfide bond" evidence="14">
    <location>
        <begin position="88"/>
        <end position="103"/>
    </location>
</feature>
<feature type="disulfide bond" evidence="14">
    <location>
        <begin position="1033"/>
        <end position="1051"/>
    </location>
</feature>
<dbReference type="SMART" id="SM00192">
    <property type="entry name" value="LDLa"/>
    <property type="match status" value="13"/>
</dbReference>
<feature type="signal peptide" evidence="18">
    <location>
        <begin position="1"/>
        <end position="25"/>
    </location>
</feature>
<feature type="disulfide bond" evidence="14">
    <location>
        <begin position="185"/>
        <end position="197"/>
    </location>
</feature>
<keyword evidence="21" id="KW-1185">Reference proteome</keyword>
<dbReference type="CDD" id="cd00054">
    <property type="entry name" value="EGF_CA"/>
    <property type="match status" value="2"/>
</dbReference>
<dbReference type="Pfam" id="PF14670">
    <property type="entry name" value="FXa_inhibition"/>
    <property type="match status" value="1"/>
</dbReference>
<dbReference type="InterPro" id="IPR001881">
    <property type="entry name" value="EGF-like_Ca-bd_dom"/>
</dbReference>
<evidence type="ECO:0000256" key="17">
    <source>
        <dbReference type="SAM" id="Phobius"/>
    </source>
</evidence>
<dbReference type="Pfam" id="PF00058">
    <property type="entry name" value="Ldl_recept_b"/>
    <property type="match status" value="1"/>
</dbReference>
<evidence type="ECO:0000256" key="14">
    <source>
        <dbReference type="PROSITE-ProRule" id="PRU00124"/>
    </source>
</evidence>
<evidence type="ECO:0000256" key="16">
    <source>
        <dbReference type="SAM" id="MobiDB-lite"/>
    </source>
</evidence>
<keyword evidence="7" id="KW-0677">Repeat</keyword>
<feature type="disulfide bond" evidence="14">
    <location>
        <begin position="1045"/>
        <end position="1060"/>
    </location>
</feature>
<dbReference type="InterPro" id="IPR002172">
    <property type="entry name" value="LDrepeatLR_classA_rpt"/>
</dbReference>
<dbReference type="InterPro" id="IPR049883">
    <property type="entry name" value="NOTCH1_EGF-like"/>
</dbReference>
<dbReference type="PROSITE" id="PS01186">
    <property type="entry name" value="EGF_2"/>
    <property type="match status" value="2"/>
</dbReference>
<dbReference type="SUPFAM" id="SSF57424">
    <property type="entry name" value="LDL receptor-like module"/>
    <property type="match status" value="12"/>
</dbReference>
<evidence type="ECO:0000256" key="1">
    <source>
        <dbReference type="ARBA" id="ARBA00004251"/>
    </source>
</evidence>
<evidence type="ECO:0000313" key="21">
    <source>
        <dbReference type="Proteomes" id="UP001066276"/>
    </source>
</evidence>
<keyword evidence="4" id="KW-0254">Endocytosis</keyword>
<dbReference type="InterPro" id="IPR000742">
    <property type="entry name" value="EGF"/>
</dbReference>
<evidence type="ECO:0000256" key="2">
    <source>
        <dbReference type="ARBA" id="ARBA00022475"/>
    </source>
</evidence>
<feature type="region of interest" description="Disordered" evidence="16">
    <location>
        <begin position="1974"/>
        <end position="1993"/>
    </location>
</feature>
<dbReference type="GO" id="GO:0006897">
    <property type="term" value="P:endocytosis"/>
    <property type="evidence" value="ECO:0007669"/>
    <property type="project" value="UniProtKB-KW"/>
</dbReference>
<evidence type="ECO:0000256" key="6">
    <source>
        <dbReference type="ARBA" id="ARBA00022729"/>
    </source>
</evidence>
<feature type="disulfide bond" evidence="14">
    <location>
        <begin position="1157"/>
        <end position="1175"/>
    </location>
</feature>
<keyword evidence="5 17" id="KW-0812">Transmembrane</keyword>
<keyword evidence="2" id="KW-1003">Cell membrane</keyword>
<feature type="transmembrane region" description="Helical" evidence="17">
    <location>
        <begin position="2052"/>
        <end position="2073"/>
    </location>
</feature>
<dbReference type="GO" id="GO:0005509">
    <property type="term" value="F:calcium ion binding"/>
    <property type="evidence" value="ECO:0007669"/>
    <property type="project" value="InterPro"/>
</dbReference>
<dbReference type="FunFam" id="2.10.25.10:FF:000037">
    <property type="entry name" value="Signal peptide, CUB domain and EGF-like domain-containing 2"/>
    <property type="match status" value="1"/>
</dbReference>
<dbReference type="FunFam" id="2.10.25.10:FF:000009">
    <property type="entry name" value="Low-density lipoprotein receptor isoform 1"/>
    <property type="match status" value="1"/>
</dbReference>
<feature type="disulfide bond" evidence="14">
    <location>
        <begin position="927"/>
        <end position="942"/>
    </location>
</feature>
<dbReference type="InterPro" id="IPR023415">
    <property type="entry name" value="LDLR_class-A_CS"/>
</dbReference>
<dbReference type="FunFam" id="4.10.400.10:FF:000045">
    <property type="entry name" value="Low-density lipoprotein receptor-related protein 2"/>
    <property type="match status" value="1"/>
</dbReference>
<comment type="caution">
    <text evidence="13">Lacks conserved residue(s) required for the propagation of feature annotation.</text>
</comment>
<feature type="chain" id="PRO_5043978470" description="EGF-like domain-containing protein" evidence="18">
    <location>
        <begin position="26"/>
        <end position="2136"/>
    </location>
</feature>
<dbReference type="Gene3D" id="2.120.10.30">
    <property type="entry name" value="TolB, C-terminal domain"/>
    <property type="match status" value="4"/>
</dbReference>
<evidence type="ECO:0000256" key="8">
    <source>
        <dbReference type="ARBA" id="ARBA00022989"/>
    </source>
</evidence>
<keyword evidence="12" id="KW-0325">Glycoprotein</keyword>
<feature type="disulfide bond" evidence="14">
    <location>
        <begin position="192"/>
        <end position="210"/>
    </location>
</feature>
<dbReference type="FunFam" id="2.120.10.30:FF:000241">
    <property type="entry name" value="Low-density lipoprotein receptor-related protein 6"/>
    <property type="match status" value="2"/>
</dbReference>
<feature type="disulfide bond" evidence="14">
    <location>
        <begin position="145"/>
        <end position="157"/>
    </location>
</feature>
<proteinExistence type="predicted"/>
<keyword evidence="11" id="KW-0675">Receptor</keyword>
<feature type="disulfide bond" evidence="14">
    <location>
        <begin position="1150"/>
        <end position="1162"/>
    </location>
</feature>
<feature type="disulfide bond" evidence="13">
    <location>
        <begin position="2031"/>
        <end position="2040"/>
    </location>
</feature>
<reference evidence="20" key="1">
    <citation type="journal article" date="2022" name="bioRxiv">
        <title>Sequencing and chromosome-scale assembly of the giantPleurodeles waltlgenome.</title>
        <authorList>
            <person name="Brown T."/>
            <person name="Elewa A."/>
            <person name="Iarovenko S."/>
            <person name="Subramanian E."/>
            <person name="Araus A.J."/>
            <person name="Petzold A."/>
            <person name="Susuki M."/>
            <person name="Suzuki K.-i.T."/>
            <person name="Hayashi T."/>
            <person name="Toyoda A."/>
            <person name="Oliveira C."/>
            <person name="Osipova E."/>
            <person name="Leigh N.D."/>
            <person name="Simon A."/>
            <person name="Yun M.H."/>
        </authorList>
    </citation>
    <scope>NUCLEOTIDE SEQUENCE</scope>
    <source>
        <strain evidence="20">20211129_DDA</strain>
        <tissue evidence="20">Liver</tissue>
    </source>
</reference>
<dbReference type="PROSITE" id="PS01187">
    <property type="entry name" value="EGF_CA"/>
    <property type="match status" value="2"/>
</dbReference>
<dbReference type="GO" id="GO:0043235">
    <property type="term" value="C:receptor complex"/>
    <property type="evidence" value="ECO:0007669"/>
    <property type="project" value="TreeGrafter"/>
</dbReference>
<dbReference type="SUPFAM" id="SSF63825">
    <property type="entry name" value="YWTD domain"/>
    <property type="match status" value="4"/>
</dbReference>
<feature type="domain" description="EGF-like" evidence="19">
    <location>
        <begin position="2005"/>
        <end position="2041"/>
    </location>
</feature>
<feature type="compositionally biased region" description="Polar residues" evidence="16">
    <location>
        <begin position="1941"/>
        <end position="1956"/>
    </location>
</feature>
<dbReference type="PROSITE" id="PS51120">
    <property type="entry name" value="LDLRB"/>
    <property type="match status" value="3"/>
</dbReference>
<keyword evidence="3 13" id="KW-0245">EGF-like domain</keyword>
<dbReference type="InterPro" id="IPR036055">
    <property type="entry name" value="LDL_receptor-like_sf"/>
</dbReference>
<dbReference type="InterPro" id="IPR009030">
    <property type="entry name" value="Growth_fac_rcpt_cys_sf"/>
</dbReference>
<comment type="caution">
    <text evidence="20">The sequence shown here is derived from an EMBL/GenBank/DDBJ whole genome shotgun (WGS) entry which is preliminary data.</text>
</comment>
<dbReference type="InterPro" id="IPR051221">
    <property type="entry name" value="LDLR-related"/>
</dbReference>
<dbReference type="PROSITE" id="PS00022">
    <property type="entry name" value="EGF_1"/>
    <property type="match status" value="1"/>
</dbReference>
<evidence type="ECO:0000256" key="15">
    <source>
        <dbReference type="PROSITE-ProRule" id="PRU00461"/>
    </source>
</evidence>
<organism evidence="20 21">
    <name type="scientific">Pleurodeles waltl</name>
    <name type="common">Iberian ribbed newt</name>
    <dbReference type="NCBI Taxonomy" id="8319"/>
    <lineage>
        <taxon>Eukaryota</taxon>
        <taxon>Metazoa</taxon>
        <taxon>Chordata</taxon>
        <taxon>Craniata</taxon>
        <taxon>Vertebrata</taxon>
        <taxon>Euteleostomi</taxon>
        <taxon>Amphibia</taxon>
        <taxon>Batrachia</taxon>
        <taxon>Caudata</taxon>
        <taxon>Salamandroidea</taxon>
        <taxon>Salamandridae</taxon>
        <taxon>Pleurodelinae</taxon>
        <taxon>Pleurodeles</taxon>
    </lineage>
</organism>
<evidence type="ECO:0000256" key="10">
    <source>
        <dbReference type="ARBA" id="ARBA00023157"/>
    </source>
</evidence>
<evidence type="ECO:0000256" key="9">
    <source>
        <dbReference type="ARBA" id="ARBA00023136"/>
    </source>
</evidence>
<dbReference type="InterPro" id="IPR000152">
    <property type="entry name" value="EGF-type_Asp/Asn_hydroxyl_site"/>
</dbReference>
<evidence type="ECO:0000256" key="7">
    <source>
        <dbReference type="ARBA" id="ARBA00022737"/>
    </source>
</evidence>
<name>A0AAV7VWC2_PLEWA</name>
<dbReference type="InterPro" id="IPR011042">
    <property type="entry name" value="6-blade_b-propeller_TolB-like"/>
</dbReference>
<feature type="disulfide bond" evidence="14">
    <location>
        <begin position="152"/>
        <end position="170"/>
    </location>
</feature>
<evidence type="ECO:0000256" key="4">
    <source>
        <dbReference type="ARBA" id="ARBA00022583"/>
    </source>
</evidence>
<dbReference type="GO" id="GO:0005886">
    <property type="term" value="C:plasma membrane"/>
    <property type="evidence" value="ECO:0007669"/>
    <property type="project" value="UniProtKB-SubCell"/>
</dbReference>
<feature type="disulfide bond" evidence="14">
    <location>
        <begin position="125"/>
        <end position="140"/>
    </location>
</feature>
<dbReference type="PROSITE" id="PS50068">
    <property type="entry name" value="LDLRA_2"/>
    <property type="match status" value="13"/>
</dbReference>
<feature type="repeat" description="LDL-receptor class B" evidence="15">
    <location>
        <begin position="429"/>
        <end position="474"/>
    </location>
</feature>
<dbReference type="SUPFAM" id="SSF57184">
    <property type="entry name" value="Growth factor receptor domain"/>
    <property type="match status" value="1"/>
</dbReference>
<dbReference type="SMART" id="SM00181">
    <property type="entry name" value="EGF"/>
    <property type="match status" value="10"/>
</dbReference>
<feature type="disulfide bond" evidence="14">
    <location>
        <begin position="30"/>
        <end position="42"/>
    </location>
</feature>
<feature type="repeat" description="LDL-receptor class B" evidence="15">
    <location>
        <begin position="1444"/>
        <end position="1486"/>
    </location>
</feature>
<dbReference type="PRINTS" id="PR00261">
    <property type="entry name" value="LDLRECEPTOR"/>
</dbReference>
<dbReference type="SMART" id="SM00179">
    <property type="entry name" value="EGF_CA"/>
    <property type="match status" value="3"/>
</dbReference>
<accession>A0AAV7VWC2</accession>
<feature type="disulfide bond" evidence="14">
    <location>
        <begin position="76"/>
        <end position="94"/>
    </location>
</feature>
<feature type="disulfide bond" evidence="14">
    <location>
        <begin position="1088"/>
        <end position="1103"/>
    </location>
</feature>
<evidence type="ECO:0000256" key="11">
    <source>
        <dbReference type="ARBA" id="ARBA00023170"/>
    </source>
</evidence>
<dbReference type="Pfam" id="PF00057">
    <property type="entry name" value="Ldl_recept_a"/>
    <property type="match status" value="11"/>
</dbReference>
<keyword evidence="8 17" id="KW-1133">Transmembrane helix</keyword>
<feature type="disulfide bond" evidence="14">
    <location>
        <begin position="1130"/>
        <end position="1145"/>
    </location>
</feature>
<dbReference type="SUPFAM" id="SSF57196">
    <property type="entry name" value="EGF/Laminin"/>
    <property type="match status" value="4"/>
</dbReference>
<feature type="region of interest" description="Disordered" evidence="16">
    <location>
        <begin position="1932"/>
        <end position="1956"/>
    </location>
</feature>
<dbReference type="PROSITE" id="PS00010">
    <property type="entry name" value="ASX_HYDROXYL"/>
    <property type="match status" value="1"/>
</dbReference>
<dbReference type="PROSITE" id="PS50026">
    <property type="entry name" value="EGF_3"/>
    <property type="match status" value="2"/>
</dbReference>
<dbReference type="Pfam" id="PF07645">
    <property type="entry name" value="EGF_CA"/>
    <property type="match status" value="2"/>
</dbReference>
<gene>
    <name evidence="20" type="ORF">NDU88_000264</name>
</gene>
<dbReference type="GO" id="GO:0005041">
    <property type="term" value="F:low-density lipoprotein particle receptor activity"/>
    <property type="evidence" value="ECO:0007669"/>
    <property type="project" value="TreeGrafter"/>
</dbReference>
<sequence length="2136" mass="236926">MGCSWKERLLLLLTLLCWNPWSGDAADHFCNVTQQAACGDKCIPFAWLCNGEVDCPDETDEQCEEACHGDTNAFQCDNGKCISNSWNCDGVGDCLDGSDESNCVCKEGKFKCILTPQCIETLEVCNSKSDCDDGSDEASCLETVCLENHWQCKNKACIMEFLKCNGINNCGDSSDEEDCGPLDLCSGDVFKCDGIKCLPESLLCDGKADCSDGMDELSTCGKNCSVDNGGCAQECRNEVWGVRCSCAAGWKLQDDGQSCVDVDECSIEPTPCNQLCNNTIGSFTCECLEGFQLYRGTVCKVSDDATLVLLTGNEELLLVDARTGETQSLVSIKGVPSAVAYDLFRESYFWVDENGKLQVYKIGSNNYTQLYPDVGGVNSISVDWLTGQLFWASRLHRVICAGLSNGLGYVRILEKNISPEQLLVFPTRRCMFWINYGRKENTAIEVAGMDGSDRRVLASVPMEQPVGLTLDYITGRLYWISEYKESIETINLDGRGRLSFPEILKKDQHPVGLAVFEGWFFWAYESQLLFAPRNNLEEMEVLLNSSVSAFTVLHELQQPRSTPSPCVAGVCSHLCLMSPVHIHGYKCACPDGTFLLPSGQCENMKIVFASGKKIKMLEVGFPGDDVKMTLVQELSKNLKLMDVDWKRSLVYWTDTSGQLMRSSGLLGSVQVLPTGGAVCTANVDVGTGNIYWLSCDGKNIQLTRFLGMGTKKLYQAQTTIQHMFLDWRRASLYWIEKSKPLQCMNLSGGDVRDVWNGTMPEVAGVFDIKSNAVLWSANDTGVQSLSLSRGRFFTLTKSWTNELAAAYEPYLASVNETRLILWDRRTMEVFTTVEDTKISKVLILSIDQVRGSDSLCNVGNGGCTTDEICVSSPGGVINCLCPDDHLNCHEVLEPSMDANYPPTTPYCPSRFVPCRDGKECIASEFVCDGERDCEDGSDEEDCFKFCSKQGMFRCFDGKKCFEEQFHCDGVAQCSDGSDELDCWKPTEDCALRCDQNTRCIPRNWICDANPDCFDETDEKDCVRKECSSSKFSCQNGQCISFSMRCDGDNDCEDHSDELNCTVPKPLHCRSGEMNCQSGSGCFLKEWLCDGEVDCEDGTDEKDCKLEAIKCSEFQFPCSSGNQCVPDFWKCDGQKDCTDGSDEEECSPIKCQSNQFQCNTFECIPASMACNGIQNCIDGSDEGAKCSMPCSDMCSQSCYKSPYGPKCGCEKGFRLRSDKKGCIDINECKEFDPPLCSQSCVNKNGTFSCACHPGYLLEPDAKTCKVTGSEPLLLVAIQFDLIIFGLRSLKEDIVLSTEKNQVFSIDYDIAEQKIFWMDLNAESIKWVTVDTKKKGTLVKGIKSDCLAVDWIGRNLYWTDGTAGAILATQMNATWKGVLEYTVVLDEELDQPRSLVLQPLSGLMYWSEIGSPPQIEQAGMDGTNRKVLIKEKLGWPTGLALDLLSWKIFWSDDKFHCIGYANLDGSDIKVIQVKKIQSPFSLTVVEDEIYWSEMKTRTVQRMDKTTGRNSRALLKRHGQPYGLKVMHEVLQPRASNPCLNLGCSHLCLVGPGLKGSCWCFTGMVLASDGKNCIAFKDSTFLLVAFANVITQIYLRKLPASNRKSLPDHNNIQLNNVNAMSSLDYVVRERALYFAVTKGDFIGSSKLKDPGSMPWKKVLLVDDTVISFAVDWMSGNIYWISTRKPYIQVATFNSMYTGVLVSDGLHSPSALVLYPPTGVMCYADLGTEDQKNAPKIECASMDGSRRKVLWKKLKMPVGLVFAETGSRLYWADRLRGVIETVQLDGSKYRMLRSGLRGIGLFTFGEGMLFWTTPFNGTTRLYYSKLELSENYWVQLDQRIVDLKIYSKFSQQGTNGCSENNGECRQLCMPNPEGRVCMCSIGYHTTEDGMGCTEDVKCFERSRPCKDGLRCISEEQVCDGWADCLDKSDETNCDFPEKVKPIPKTSPQTNSPPERMTTLSRQLPTEDARDVVRMSPSVLATSPGQESTTEKYDQNSGSHLDVGFGRNMESVTCTSETCNMRGTCVVEDGKVKCRCEANYRGTFCEEEALAPIAGKLTGVAFAVLLSIVAAAILFAFVKKRKALERTSSTASSTTLTRQVMMENDPDDESLTTAETFVNDAYDAKAIAEEVSGNFNYATRM</sequence>
<keyword evidence="9 17" id="KW-0472">Membrane</keyword>
<dbReference type="Gene3D" id="4.10.400.10">
    <property type="entry name" value="Low-density Lipoprotein Receptor"/>
    <property type="match status" value="13"/>
</dbReference>
<feature type="disulfide bond" evidence="14">
    <location>
        <begin position="1006"/>
        <end position="1021"/>
    </location>
</feature>
<evidence type="ECO:0000259" key="19">
    <source>
        <dbReference type="PROSITE" id="PS50026"/>
    </source>
</evidence>
<dbReference type="PANTHER" id="PTHR22722">
    <property type="entry name" value="LOW-DENSITY LIPOPROTEIN RECEPTOR-RELATED PROTEIN 2-RELATED"/>
    <property type="match status" value="1"/>
</dbReference>
<feature type="domain" description="EGF-like" evidence="19">
    <location>
        <begin position="261"/>
        <end position="300"/>
    </location>
</feature>